<dbReference type="NCBIfam" id="NF005127">
    <property type="entry name" value="PRK06565.1"/>
    <property type="match status" value="1"/>
</dbReference>
<dbReference type="RefSeq" id="XP_024703587.1">
    <property type="nucleotide sequence ID" value="XM_024846870.1"/>
</dbReference>
<dbReference type="InterPro" id="IPR036928">
    <property type="entry name" value="AS_sf"/>
</dbReference>
<accession>A0A2I2G5Y3</accession>
<organism evidence="2 3">
    <name type="scientific">Aspergillus steynii IBT 23096</name>
    <dbReference type="NCBI Taxonomy" id="1392250"/>
    <lineage>
        <taxon>Eukaryota</taxon>
        <taxon>Fungi</taxon>
        <taxon>Dikarya</taxon>
        <taxon>Ascomycota</taxon>
        <taxon>Pezizomycotina</taxon>
        <taxon>Eurotiomycetes</taxon>
        <taxon>Eurotiomycetidae</taxon>
        <taxon>Eurotiales</taxon>
        <taxon>Aspergillaceae</taxon>
        <taxon>Aspergillus</taxon>
        <taxon>Aspergillus subgen. Circumdati</taxon>
    </lineage>
</organism>
<dbReference type="Proteomes" id="UP000234275">
    <property type="component" value="Unassembled WGS sequence"/>
</dbReference>
<dbReference type="Gene3D" id="3.90.1300.10">
    <property type="entry name" value="Amidase signature (AS) domain"/>
    <property type="match status" value="1"/>
</dbReference>
<dbReference type="InterPro" id="IPR023631">
    <property type="entry name" value="Amidase_dom"/>
</dbReference>
<sequence length="682" mass="74501">MEPPSTQKPETLSLLDASISELQQALSSGWITSVELVARYLRRISVYDAAGLKLSAIPILNAAVFEEAAASDARRAAGLPVRRLEGIPYLVKDNIKVKGMTVASGCPAFENLVATDDAACVQSLRESGAVLLGRTNMPAMAYGGMQRGSYGRAESPYNMEYLTAGYASGSSNGSATATTANFCAFSLGTETVSSGRSPASNNAIIAYTPSRGLLPLRGIWPLYPTCDVLVPHTRTMSDLFQVLDVLAVVDKTPSGDYWNEQKIIPLPSVDTIRPRLFKELEDPTSLHGKRLGVPSMYIGGKDILPDKVCTRPSVLKLWKTTKAALESCGATVVEVDFPLVTTYEAKASEGQLVNVKDLPEDWPSMERCQVVAHIWDDFLSYNNQPGLHSLSCVDPDTIFPLAPGSLRGTPDAANQLRWHEMVEYPKTKTGSIYDIPGTVQGLKALENARKETLEQWMDLHGLDAVVFPANGDVGSARADVDPEASQYAWRNGVKYSNGNREIRHLGVPTVSVPMGLMEDTGMAVNLTFAGKGYDDKSLLRYAYAFEEMTKSRVLPPLVPQLDSDLIYARNKDSIPSEVQPAMPRVEVTKQAKHVSDETVRLEIEGYLQLDDCEPLSRLSCHINGNPVEVKTKENKWSLTTEYPVSERDRTWTRWSSPALVQTIIVIVAQTTTGQAAGKLILL</sequence>
<dbReference type="OrthoDB" id="566138at2759"/>
<dbReference type="Pfam" id="PF01425">
    <property type="entry name" value="Amidase"/>
    <property type="match status" value="1"/>
</dbReference>
<comment type="caution">
    <text evidence="2">The sequence shown here is derived from an EMBL/GenBank/DDBJ whole genome shotgun (WGS) entry which is preliminary data.</text>
</comment>
<keyword evidence="3" id="KW-1185">Reference proteome</keyword>
<evidence type="ECO:0000313" key="2">
    <source>
        <dbReference type="EMBL" id="PLB48285.1"/>
    </source>
</evidence>
<proteinExistence type="predicted"/>
<gene>
    <name evidence="2" type="ORF">P170DRAFT_411016</name>
</gene>
<dbReference type="STRING" id="1392250.A0A2I2G5Y3"/>
<keyword evidence="2" id="KW-0808">Transferase</keyword>
<dbReference type="AlphaFoldDB" id="A0A2I2G5Y3"/>
<dbReference type="VEuPathDB" id="FungiDB:P170DRAFT_411016"/>
<protein>
    <submittedName>
        <fullName evidence="2">Asp-tRNAAsn/Glu-tRNAGln amidotransferase A subunit</fullName>
    </submittedName>
</protein>
<evidence type="ECO:0000259" key="1">
    <source>
        <dbReference type="Pfam" id="PF01425"/>
    </source>
</evidence>
<dbReference type="GeneID" id="36554569"/>
<dbReference type="EMBL" id="MSFO01000005">
    <property type="protein sequence ID" value="PLB48285.1"/>
    <property type="molecule type" value="Genomic_DNA"/>
</dbReference>
<feature type="domain" description="Amidase" evidence="1">
    <location>
        <begin position="35"/>
        <end position="342"/>
    </location>
</feature>
<name>A0A2I2G5Y3_9EURO</name>
<dbReference type="GO" id="GO:0016740">
    <property type="term" value="F:transferase activity"/>
    <property type="evidence" value="ECO:0007669"/>
    <property type="project" value="UniProtKB-KW"/>
</dbReference>
<evidence type="ECO:0000313" key="3">
    <source>
        <dbReference type="Proteomes" id="UP000234275"/>
    </source>
</evidence>
<dbReference type="PANTHER" id="PTHR42678:SF11">
    <property type="entry name" value="AMIDASE FAMILY PROTEIN"/>
    <property type="match status" value="1"/>
</dbReference>
<dbReference type="PANTHER" id="PTHR42678">
    <property type="entry name" value="AMIDASE"/>
    <property type="match status" value="1"/>
</dbReference>
<dbReference type="SUPFAM" id="SSF75304">
    <property type="entry name" value="Amidase signature (AS) enzymes"/>
    <property type="match status" value="1"/>
</dbReference>
<reference evidence="2 3" key="1">
    <citation type="submission" date="2016-12" db="EMBL/GenBank/DDBJ databases">
        <title>The genomes of Aspergillus section Nigri reveals drivers in fungal speciation.</title>
        <authorList>
            <consortium name="DOE Joint Genome Institute"/>
            <person name="Vesth T.C."/>
            <person name="Nybo J."/>
            <person name="Theobald S."/>
            <person name="Brandl J."/>
            <person name="Frisvad J.C."/>
            <person name="Nielsen K.F."/>
            <person name="Lyhne E.K."/>
            <person name="Kogle M.E."/>
            <person name="Kuo A."/>
            <person name="Riley R."/>
            <person name="Clum A."/>
            <person name="Nolan M."/>
            <person name="Lipzen A."/>
            <person name="Salamov A."/>
            <person name="Henrissat B."/>
            <person name="Wiebenga A."/>
            <person name="De Vries R.P."/>
            <person name="Grigoriev I.V."/>
            <person name="Mortensen U.H."/>
            <person name="Andersen M.R."/>
            <person name="Baker S.E."/>
        </authorList>
    </citation>
    <scope>NUCLEOTIDE SEQUENCE [LARGE SCALE GENOMIC DNA]</scope>
    <source>
        <strain evidence="2 3">IBT 23096</strain>
    </source>
</reference>